<protein>
    <submittedName>
        <fullName evidence="5">Tropomyosin 3</fullName>
    </submittedName>
</protein>
<proteinExistence type="evidence at transcript level"/>
<accession>Q0ZDL9</accession>
<organism evidence="5">
    <name type="scientific">Nematostella vectensis</name>
    <name type="common">Starlet sea anemone</name>
    <dbReference type="NCBI Taxonomy" id="45351"/>
    <lineage>
        <taxon>Eukaryota</taxon>
        <taxon>Metazoa</taxon>
        <taxon>Cnidaria</taxon>
        <taxon>Anthozoa</taxon>
        <taxon>Hexacorallia</taxon>
        <taxon>Actiniaria</taxon>
        <taxon>Edwardsiidae</taxon>
        <taxon>Nematostella</taxon>
    </lineage>
</organism>
<evidence type="ECO:0000256" key="1">
    <source>
        <dbReference type="ARBA" id="ARBA00009036"/>
    </source>
</evidence>
<evidence type="ECO:0000256" key="4">
    <source>
        <dbReference type="SAM" id="MobiDB-lite"/>
    </source>
</evidence>
<evidence type="ECO:0000313" key="5">
    <source>
        <dbReference type="EMBL" id="ABF51019.1"/>
    </source>
</evidence>
<sequence>MDVLKKKVVQTRQEIEKAENKERYIRKLLRLTSERATLAEMEADGLKNRIKEMEKQIERVNARTERLGQGLTAKESEADDSEKDRKAMEGKEYDHSDQIALLETRCADMMRLVDEKEIRLEEAKFRRNEARAGLVEALKRGNAGEQKIAELEQEIERLCFEQYKLEKKGELLYKRKDYFESKIEDLQERYRNAIIRGDNDLGESKLLEKQKDRLYNELVRQKKRVAFLSRELEDALADLNQKYSG</sequence>
<evidence type="ECO:0000256" key="3">
    <source>
        <dbReference type="SAM" id="Coils"/>
    </source>
</evidence>
<dbReference type="AlphaFoldDB" id="Q0ZDL9"/>
<dbReference type="Gene3D" id="1.20.5.340">
    <property type="match status" value="1"/>
</dbReference>
<name>Q0ZDL9_NEMVE</name>
<dbReference type="InterPro" id="IPR000533">
    <property type="entry name" value="Tropomyosin"/>
</dbReference>
<feature type="compositionally biased region" description="Basic and acidic residues" evidence="4">
    <location>
        <begin position="82"/>
        <end position="92"/>
    </location>
</feature>
<comment type="similarity">
    <text evidence="1">Belongs to the tropomyosin family.</text>
</comment>
<feature type="coiled-coil region" evidence="3">
    <location>
        <begin position="134"/>
        <end position="168"/>
    </location>
</feature>
<feature type="region of interest" description="Disordered" evidence="4">
    <location>
        <begin position="61"/>
        <end position="92"/>
    </location>
</feature>
<keyword evidence="2 3" id="KW-0175">Coiled coil</keyword>
<evidence type="ECO:0000256" key="2">
    <source>
        <dbReference type="ARBA" id="ARBA00023054"/>
    </source>
</evidence>
<dbReference type="PANTHER" id="PTHR19269">
    <property type="entry name" value="TROPOMYOSIN"/>
    <property type="match status" value="1"/>
</dbReference>
<dbReference type="Pfam" id="PF00261">
    <property type="entry name" value="Tropomyosin"/>
    <property type="match status" value="1"/>
</dbReference>
<dbReference type="EMBL" id="DQ493900">
    <property type="protein sequence ID" value="ABF51019.1"/>
    <property type="molecule type" value="mRNA"/>
</dbReference>
<feature type="coiled-coil region" evidence="3">
    <location>
        <begin position="204"/>
        <end position="238"/>
    </location>
</feature>
<reference evidence="5" key="1">
    <citation type="submission" date="2006-04" db="EMBL/GenBank/DDBJ databases">
        <title>Broad Taxon and Gene Sampling Indicate that Chaetognaths Are Protostomes.</title>
        <authorList>
            <person name="Matus D.Q."/>
            <person name="Copley R.R."/>
            <person name="Dunn C.W."/>
            <person name="Hejnol A."/>
            <person name="Eccleston H."/>
            <person name="Halanych K.M."/>
            <person name="Martindale M.Q."/>
            <person name="Telford M.J."/>
        </authorList>
    </citation>
    <scope>NUCLEOTIDE SEQUENCE</scope>
</reference>
<dbReference type="SUPFAM" id="SSF57997">
    <property type="entry name" value="Tropomyosin"/>
    <property type="match status" value="1"/>
</dbReference>
<dbReference type="Gene3D" id="1.20.5.170">
    <property type="match status" value="1"/>
</dbReference>